<dbReference type="InterPro" id="IPR002577">
    <property type="entry name" value="HTH_HxlR"/>
</dbReference>
<organism evidence="5 6">
    <name type="scientific">Candidatus Aquicultor primus</name>
    <dbReference type="NCBI Taxonomy" id="1797195"/>
    <lineage>
        <taxon>Bacteria</taxon>
        <taxon>Bacillati</taxon>
        <taxon>Actinomycetota</taxon>
        <taxon>Candidatus Aquicultoria</taxon>
        <taxon>Candidatus Aquicultorales</taxon>
        <taxon>Candidatus Aquicultoraceae</taxon>
        <taxon>Candidatus Aquicultor</taxon>
    </lineage>
</organism>
<dbReference type="Proteomes" id="UP000178086">
    <property type="component" value="Unassembled WGS sequence"/>
</dbReference>
<gene>
    <name evidence="5" type="ORF">A2074_04655</name>
</gene>
<comment type="caution">
    <text evidence="5">The sequence shown here is derived from an EMBL/GenBank/DDBJ whole genome shotgun (WGS) entry which is preliminary data.</text>
</comment>
<accession>A0A1F2UID5</accession>
<dbReference type="PANTHER" id="PTHR33204">
    <property type="entry name" value="TRANSCRIPTIONAL REGULATOR, MARR FAMILY"/>
    <property type="match status" value="1"/>
</dbReference>
<dbReference type="Pfam" id="PF01638">
    <property type="entry name" value="HxlR"/>
    <property type="match status" value="1"/>
</dbReference>
<dbReference type="CDD" id="cd00090">
    <property type="entry name" value="HTH_ARSR"/>
    <property type="match status" value="1"/>
</dbReference>
<dbReference type="SUPFAM" id="SSF46785">
    <property type="entry name" value="Winged helix' DNA-binding domain"/>
    <property type="match status" value="1"/>
</dbReference>
<protein>
    <recommendedName>
        <fullName evidence="4">HTH hxlR-type domain-containing protein</fullName>
    </recommendedName>
</protein>
<proteinExistence type="predicted"/>
<evidence type="ECO:0000256" key="2">
    <source>
        <dbReference type="ARBA" id="ARBA00023125"/>
    </source>
</evidence>
<dbReference type="Gene3D" id="1.10.10.10">
    <property type="entry name" value="Winged helix-like DNA-binding domain superfamily/Winged helix DNA-binding domain"/>
    <property type="match status" value="1"/>
</dbReference>
<evidence type="ECO:0000313" key="6">
    <source>
        <dbReference type="Proteomes" id="UP000178086"/>
    </source>
</evidence>
<evidence type="ECO:0000313" key="5">
    <source>
        <dbReference type="EMBL" id="OFW32784.1"/>
    </source>
</evidence>
<evidence type="ECO:0000256" key="3">
    <source>
        <dbReference type="ARBA" id="ARBA00023163"/>
    </source>
</evidence>
<keyword evidence="1" id="KW-0805">Transcription regulation</keyword>
<dbReference type="InterPro" id="IPR036388">
    <property type="entry name" value="WH-like_DNA-bd_sf"/>
</dbReference>
<dbReference type="GO" id="GO:0003677">
    <property type="term" value="F:DNA binding"/>
    <property type="evidence" value="ECO:0007669"/>
    <property type="project" value="UniProtKB-KW"/>
</dbReference>
<reference evidence="5 6" key="1">
    <citation type="journal article" date="2016" name="Nat. Commun.">
        <title>Thousands of microbial genomes shed light on interconnected biogeochemical processes in an aquifer system.</title>
        <authorList>
            <person name="Anantharaman K."/>
            <person name="Brown C.T."/>
            <person name="Hug L.A."/>
            <person name="Sharon I."/>
            <person name="Castelle C.J."/>
            <person name="Probst A.J."/>
            <person name="Thomas B.C."/>
            <person name="Singh A."/>
            <person name="Wilkins M.J."/>
            <person name="Karaoz U."/>
            <person name="Brodie E.L."/>
            <person name="Williams K.H."/>
            <person name="Hubbard S.S."/>
            <person name="Banfield J.F."/>
        </authorList>
    </citation>
    <scope>NUCLEOTIDE SEQUENCE [LARGE SCALE GENOMIC DNA]</scope>
</reference>
<keyword evidence="2" id="KW-0238">DNA-binding</keyword>
<dbReference type="InterPro" id="IPR036390">
    <property type="entry name" value="WH_DNA-bd_sf"/>
</dbReference>
<dbReference type="EMBL" id="MELI01000085">
    <property type="protein sequence ID" value="OFW32784.1"/>
    <property type="molecule type" value="Genomic_DNA"/>
</dbReference>
<dbReference type="AlphaFoldDB" id="A0A1F2UID5"/>
<dbReference type="InterPro" id="IPR011991">
    <property type="entry name" value="ArsR-like_HTH"/>
</dbReference>
<sequence>MRKRSTDHSKCKSILKLIGDYWALNILMELRQGEFRFSELQRTLEGISPVTLTNRLKKLDEAELIYRTTQSRDKQSVVYGLNDCGRKLAPILDAIEKVSLDINNDGG</sequence>
<feature type="domain" description="HTH hxlR-type" evidence="4">
    <location>
        <begin position="9"/>
        <end position="107"/>
    </location>
</feature>
<evidence type="ECO:0000256" key="1">
    <source>
        <dbReference type="ARBA" id="ARBA00023015"/>
    </source>
</evidence>
<dbReference type="PROSITE" id="PS51118">
    <property type="entry name" value="HTH_HXLR"/>
    <property type="match status" value="1"/>
</dbReference>
<evidence type="ECO:0000259" key="4">
    <source>
        <dbReference type="PROSITE" id="PS51118"/>
    </source>
</evidence>
<keyword evidence="3" id="KW-0804">Transcription</keyword>
<name>A0A1F2UID5_9ACTN</name>